<dbReference type="CDD" id="cd16461">
    <property type="entry name" value="RING-H2_EL5-like"/>
    <property type="match status" value="1"/>
</dbReference>
<comment type="similarity">
    <text evidence="1">Belongs to the UDP-glycosyltransferase family.</text>
</comment>
<dbReference type="Gramene" id="EOY02353">
    <property type="protein sequence ID" value="EOY02353"/>
    <property type="gene ID" value="TCM_016860"/>
</dbReference>
<keyword evidence="9" id="KW-1185">Reference proteome</keyword>
<keyword evidence="6" id="KW-1133">Transmembrane helix</keyword>
<dbReference type="PROSITE" id="PS50089">
    <property type="entry name" value="ZF_RING_2"/>
    <property type="match status" value="1"/>
</dbReference>
<evidence type="ECO:0000256" key="6">
    <source>
        <dbReference type="SAM" id="Phobius"/>
    </source>
</evidence>
<dbReference type="AlphaFoldDB" id="A0A061ECH9"/>
<dbReference type="InterPro" id="IPR002213">
    <property type="entry name" value="UDP_glucos_trans"/>
</dbReference>
<dbReference type="SUPFAM" id="SSF57850">
    <property type="entry name" value="RING/U-box"/>
    <property type="match status" value="1"/>
</dbReference>
<evidence type="ECO:0000256" key="3">
    <source>
        <dbReference type="ARBA" id="ARBA00022679"/>
    </source>
</evidence>
<dbReference type="FunCoup" id="A0A061ECH9">
    <property type="interactions" value="139"/>
</dbReference>
<keyword evidence="6" id="KW-0812">Transmembrane</keyword>
<organism evidence="8 9">
    <name type="scientific">Theobroma cacao</name>
    <name type="common">Cacao</name>
    <name type="synonym">Cocoa</name>
    <dbReference type="NCBI Taxonomy" id="3641"/>
    <lineage>
        <taxon>Eukaryota</taxon>
        <taxon>Viridiplantae</taxon>
        <taxon>Streptophyta</taxon>
        <taxon>Embryophyta</taxon>
        <taxon>Tracheophyta</taxon>
        <taxon>Spermatophyta</taxon>
        <taxon>Magnoliopsida</taxon>
        <taxon>eudicotyledons</taxon>
        <taxon>Gunneridae</taxon>
        <taxon>Pentapetalae</taxon>
        <taxon>rosids</taxon>
        <taxon>malvids</taxon>
        <taxon>Malvales</taxon>
        <taxon>Malvaceae</taxon>
        <taxon>Byttnerioideae</taxon>
        <taxon>Theobroma</taxon>
    </lineage>
</organism>
<dbReference type="eggNOG" id="KOG0800">
    <property type="taxonomic scope" value="Eukaryota"/>
</dbReference>
<evidence type="ECO:0000256" key="5">
    <source>
        <dbReference type="SAM" id="MobiDB-lite"/>
    </source>
</evidence>
<dbReference type="InterPro" id="IPR035595">
    <property type="entry name" value="UDP_glycos_trans_CS"/>
</dbReference>
<dbReference type="GO" id="GO:0035251">
    <property type="term" value="F:UDP-glucosyltransferase activity"/>
    <property type="evidence" value="ECO:0000318"/>
    <property type="project" value="GO_Central"/>
</dbReference>
<keyword evidence="2" id="KW-0328">Glycosyltransferase</keyword>
<dbReference type="InterPro" id="IPR013083">
    <property type="entry name" value="Znf_RING/FYVE/PHD"/>
</dbReference>
<accession>A0A061ECH9</accession>
<dbReference type="Pfam" id="PF00201">
    <property type="entry name" value="UDPGT"/>
    <property type="match status" value="1"/>
</dbReference>
<keyword evidence="3" id="KW-0808">Transferase</keyword>
<dbReference type="FunFam" id="3.40.50.2000:FF:000107">
    <property type="entry name" value="Glycosyltransferase"/>
    <property type="match status" value="1"/>
</dbReference>
<dbReference type="InterPro" id="IPR001841">
    <property type="entry name" value="Znf_RING"/>
</dbReference>
<dbReference type="eggNOG" id="KOG1192">
    <property type="taxonomic scope" value="Eukaryota"/>
</dbReference>
<dbReference type="OMA" id="PWIRVTR"/>
<evidence type="ECO:0000256" key="2">
    <source>
        <dbReference type="ARBA" id="ARBA00022676"/>
    </source>
</evidence>
<evidence type="ECO:0000256" key="1">
    <source>
        <dbReference type="ARBA" id="ARBA00009995"/>
    </source>
</evidence>
<feature type="compositionally biased region" description="Basic and acidic residues" evidence="5">
    <location>
        <begin position="160"/>
        <end position="181"/>
    </location>
</feature>
<feature type="transmembrane region" description="Helical" evidence="6">
    <location>
        <begin position="12"/>
        <end position="38"/>
    </location>
</feature>
<dbReference type="InParanoid" id="A0A061ECH9"/>
<evidence type="ECO:0000259" key="7">
    <source>
        <dbReference type="PROSITE" id="PS50089"/>
    </source>
</evidence>
<dbReference type="EMBL" id="CM001882">
    <property type="protein sequence ID" value="EOY02353.1"/>
    <property type="molecule type" value="Genomic_DNA"/>
</dbReference>
<keyword evidence="4" id="KW-0479">Metal-binding</keyword>
<name>A0A061ECH9_THECC</name>
<evidence type="ECO:0000313" key="8">
    <source>
        <dbReference type="EMBL" id="EOY02353.1"/>
    </source>
</evidence>
<dbReference type="PROSITE" id="PS00375">
    <property type="entry name" value="UDPGT"/>
    <property type="match status" value="1"/>
</dbReference>
<dbReference type="PANTHER" id="PTHR48047">
    <property type="entry name" value="GLYCOSYLTRANSFERASE"/>
    <property type="match status" value="1"/>
</dbReference>
<dbReference type="CDD" id="cd03784">
    <property type="entry name" value="GT1_Gtf-like"/>
    <property type="match status" value="1"/>
</dbReference>
<dbReference type="Gene3D" id="3.30.40.10">
    <property type="entry name" value="Zinc/RING finger domain, C3HC4 (zinc finger)"/>
    <property type="match status" value="1"/>
</dbReference>
<dbReference type="Pfam" id="PF13639">
    <property type="entry name" value="zf-RING_2"/>
    <property type="match status" value="1"/>
</dbReference>
<keyword evidence="4" id="KW-0862">Zinc</keyword>
<gene>
    <name evidence="8" type="ORF">TCM_016860</name>
</gene>
<feature type="region of interest" description="Disordered" evidence="5">
    <location>
        <begin position="151"/>
        <end position="196"/>
    </location>
</feature>
<keyword evidence="6" id="KW-0472">Membrane</keyword>
<protein>
    <submittedName>
        <fullName evidence="8">UDP-Glycosyltransferase superfamily protein, putative</fullName>
    </submittedName>
</protein>
<evidence type="ECO:0000313" key="9">
    <source>
        <dbReference type="Proteomes" id="UP000026915"/>
    </source>
</evidence>
<dbReference type="PANTHER" id="PTHR48047:SF51">
    <property type="entry name" value="GLYCOSYLTRANSFERASE"/>
    <property type="match status" value="1"/>
</dbReference>
<sequence>MNTNFLEATVQIIVMAIFIAVILLFIGVGMLVVIHVCIVGRAFRGGLRNPGRFDRSNSRNRCMSQDDLQKIPCYDYIAKDGGSSPVDCAVCLENFKMGEKCRLLPLCRHSFHADCVDSWLLRNPICPICRASADSGKAGLVLDEESSHSSEYVGQLRGRQSREGRDNQTNDARIEVRDNQMREGSNVTDSGAESRENQTNLVGTHLILFPFMSKGHTIPILHLARLLLRRGLAVTVFTTPGNRPFIAKSLADTSASIIDINYPENIPEIPAGVESTDALPSISLFVPFCAATKLMQHEFERKLQSLLPVSFVVSDGFLWWTLESATKFGLPRLMFYGMSHYASTVSKAVAVDRLLFGPESDDELITVTQFPWIRVTRNDFEPILSSKPDPDSPPMRLFMDQVIAAENSKGKLVNSFYELEKYFFDSCNLEERLKAWSVGPLCLAEPPKADISSEQLKQIATGLEESKVNFLWVVRKKESELGEGFEERVKETGIVVREWVDQKEILMHQSVQGFLSHCGWNSVLESICAGVPILAWPMMAEQPLNARMVVEEIKVGLRVETCDGTVKGLVKWEGLMKMVRELMEGEMGKEVRIKVEELAELAKMAMEENTGSSWRTLDMLINEFCNNK</sequence>
<evidence type="ECO:0000256" key="4">
    <source>
        <dbReference type="PROSITE-ProRule" id="PRU00175"/>
    </source>
</evidence>
<dbReference type="GO" id="GO:0008270">
    <property type="term" value="F:zinc ion binding"/>
    <property type="evidence" value="ECO:0007669"/>
    <property type="project" value="UniProtKB-KW"/>
</dbReference>
<dbReference type="Gene3D" id="3.40.50.2000">
    <property type="entry name" value="Glycogen Phosphorylase B"/>
    <property type="match status" value="3"/>
</dbReference>
<feature type="domain" description="RING-type" evidence="7">
    <location>
        <begin position="88"/>
        <end position="130"/>
    </location>
</feature>
<proteinExistence type="inferred from homology"/>
<dbReference type="SMART" id="SM00184">
    <property type="entry name" value="RING"/>
    <property type="match status" value="1"/>
</dbReference>
<feature type="compositionally biased region" description="Polar residues" evidence="5">
    <location>
        <begin position="182"/>
        <end position="196"/>
    </location>
</feature>
<dbReference type="SUPFAM" id="SSF53756">
    <property type="entry name" value="UDP-Glycosyltransferase/glycogen phosphorylase"/>
    <property type="match status" value="1"/>
</dbReference>
<reference evidence="8 9" key="1">
    <citation type="journal article" date="2013" name="Genome Biol.">
        <title>The genome sequence of the most widely cultivated cacao type and its use to identify candidate genes regulating pod color.</title>
        <authorList>
            <person name="Motamayor J.C."/>
            <person name="Mockaitis K."/>
            <person name="Schmutz J."/>
            <person name="Haiminen N."/>
            <person name="Iii D.L."/>
            <person name="Cornejo O."/>
            <person name="Findley S.D."/>
            <person name="Zheng P."/>
            <person name="Utro F."/>
            <person name="Royaert S."/>
            <person name="Saski C."/>
            <person name="Jenkins J."/>
            <person name="Podicheti R."/>
            <person name="Zhao M."/>
            <person name="Scheffler B.E."/>
            <person name="Stack J.C."/>
            <person name="Feltus F.A."/>
            <person name="Mustiga G.M."/>
            <person name="Amores F."/>
            <person name="Phillips W."/>
            <person name="Marelli J.P."/>
            <person name="May G.D."/>
            <person name="Shapiro H."/>
            <person name="Ma J."/>
            <person name="Bustamante C.D."/>
            <person name="Schnell R.J."/>
            <person name="Main D."/>
            <person name="Gilbert D."/>
            <person name="Parida L."/>
            <person name="Kuhn D.N."/>
        </authorList>
    </citation>
    <scope>NUCLEOTIDE SEQUENCE [LARGE SCALE GENOMIC DNA]</scope>
    <source>
        <strain evidence="9">cv. Matina 1-6</strain>
    </source>
</reference>
<dbReference type="HOGENOM" id="CLU_001724_2_2_1"/>
<dbReference type="Proteomes" id="UP000026915">
    <property type="component" value="Chromosome 4"/>
</dbReference>
<keyword evidence="4" id="KW-0863">Zinc-finger</keyword>
<dbReference type="STRING" id="3641.A0A061ECH9"/>